<evidence type="ECO:0000313" key="8">
    <source>
        <dbReference type="RefSeq" id="XP_035678884.1"/>
    </source>
</evidence>
<protein>
    <submittedName>
        <fullName evidence="8">Uncharacterized protein LOC118417430</fullName>
    </submittedName>
</protein>
<feature type="domain" description="Peptidase A2" evidence="5">
    <location>
        <begin position="419"/>
        <end position="494"/>
    </location>
</feature>
<evidence type="ECO:0000256" key="2">
    <source>
        <dbReference type="PROSITE-ProRule" id="PRU00047"/>
    </source>
</evidence>
<dbReference type="PROSITE" id="PS00141">
    <property type="entry name" value="ASP_PROTEASE"/>
    <property type="match status" value="1"/>
</dbReference>
<dbReference type="PANTHER" id="PTHR46888">
    <property type="entry name" value="ZINC KNUCKLE DOMAINCONTAINING PROTEIN-RELATED"/>
    <property type="match status" value="1"/>
</dbReference>
<dbReference type="OMA" id="HEHEIAM"/>
<dbReference type="Gene3D" id="1.10.4020.10">
    <property type="entry name" value="DNA breaking-rejoining enzymes"/>
    <property type="match status" value="1"/>
</dbReference>
<feature type="region of interest" description="Disordered" evidence="3">
    <location>
        <begin position="29"/>
        <end position="143"/>
    </location>
</feature>
<feature type="domain" description="CCHC-type" evidence="4">
    <location>
        <begin position="367"/>
        <end position="381"/>
    </location>
</feature>
<feature type="domain" description="SCAN box" evidence="6">
    <location>
        <begin position="249"/>
        <end position="329"/>
    </location>
</feature>
<evidence type="ECO:0000313" key="7">
    <source>
        <dbReference type="Proteomes" id="UP000001554"/>
    </source>
</evidence>
<dbReference type="AlphaFoldDB" id="A0A9J7LBH7"/>
<dbReference type="GO" id="GO:0006508">
    <property type="term" value="P:proteolysis"/>
    <property type="evidence" value="ECO:0007669"/>
    <property type="project" value="InterPro"/>
</dbReference>
<proteinExistence type="predicted"/>
<dbReference type="PANTHER" id="PTHR46888:SF1">
    <property type="entry name" value="RIBONUCLEASE H"/>
    <property type="match status" value="1"/>
</dbReference>
<keyword evidence="2" id="KW-0863">Zinc-finger</keyword>
<feature type="compositionally biased region" description="Basic and acidic residues" evidence="3">
    <location>
        <begin position="335"/>
        <end position="347"/>
    </location>
</feature>
<dbReference type="KEGG" id="bfo:118417430"/>
<dbReference type="InterPro" id="IPR001878">
    <property type="entry name" value="Znf_CCHC"/>
</dbReference>
<dbReference type="RefSeq" id="XP_035678884.1">
    <property type="nucleotide sequence ID" value="XM_035822991.1"/>
</dbReference>
<dbReference type="PROSITE" id="PS50175">
    <property type="entry name" value="ASP_PROT_RETROV"/>
    <property type="match status" value="1"/>
</dbReference>
<dbReference type="Pfam" id="PF02023">
    <property type="entry name" value="SCAN"/>
    <property type="match status" value="1"/>
</dbReference>
<dbReference type="Gene3D" id="2.40.70.10">
    <property type="entry name" value="Acid Proteases"/>
    <property type="match status" value="1"/>
</dbReference>
<feature type="region of interest" description="Disordered" evidence="3">
    <location>
        <begin position="532"/>
        <end position="589"/>
    </location>
</feature>
<dbReference type="PROSITE" id="PS50158">
    <property type="entry name" value="ZF_CCHC"/>
    <property type="match status" value="1"/>
</dbReference>
<keyword evidence="2" id="KW-0479">Metal-binding</keyword>
<dbReference type="InterPro" id="IPR021109">
    <property type="entry name" value="Peptidase_aspartic_dom_sf"/>
</dbReference>
<dbReference type="Gene3D" id="4.10.60.10">
    <property type="entry name" value="Zinc finger, CCHC-type"/>
    <property type="match status" value="1"/>
</dbReference>
<accession>A0A9J7LBH7</accession>
<keyword evidence="2" id="KW-0862">Zinc</keyword>
<dbReference type="GO" id="GO:0004190">
    <property type="term" value="F:aspartic-type endopeptidase activity"/>
    <property type="evidence" value="ECO:0007669"/>
    <property type="project" value="InterPro"/>
</dbReference>
<dbReference type="SUPFAM" id="SSF50630">
    <property type="entry name" value="Acid proteases"/>
    <property type="match status" value="1"/>
</dbReference>
<evidence type="ECO:0000256" key="3">
    <source>
        <dbReference type="SAM" id="MobiDB-lite"/>
    </source>
</evidence>
<dbReference type="GO" id="GO:0003676">
    <property type="term" value="F:nucleic acid binding"/>
    <property type="evidence" value="ECO:0007669"/>
    <property type="project" value="InterPro"/>
</dbReference>
<dbReference type="CDD" id="cd00303">
    <property type="entry name" value="retropepsin_like"/>
    <property type="match status" value="1"/>
</dbReference>
<dbReference type="InterPro" id="IPR001995">
    <property type="entry name" value="Peptidase_A2_cat"/>
</dbReference>
<reference evidence="7" key="1">
    <citation type="journal article" date="2020" name="Nat. Ecol. Evol.">
        <title>Deeply conserved synteny resolves early events in vertebrate evolution.</title>
        <authorList>
            <person name="Simakov O."/>
            <person name="Marletaz F."/>
            <person name="Yue J.X."/>
            <person name="O'Connell B."/>
            <person name="Jenkins J."/>
            <person name="Brandt A."/>
            <person name="Calef R."/>
            <person name="Tung C.H."/>
            <person name="Huang T.K."/>
            <person name="Schmutz J."/>
            <person name="Satoh N."/>
            <person name="Yu J.K."/>
            <person name="Putnam N.H."/>
            <person name="Green R.E."/>
            <person name="Rokhsar D.S."/>
        </authorList>
    </citation>
    <scope>NUCLEOTIDE SEQUENCE [LARGE SCALE GENOMIC DNA]</scope>
    <source>
        <strain evidence="7">S238N-H82</strain>
    </source>
</reference>
<dbReference type="GO" id="GO:0008270">
    <property type="term" value="F:zinc ion binding"/>
    <property type="evidence" value="ECO:0007669"/>
    <property type="project" value="UniProtKB-KW"/>
</dbReference>
<dbReference type="Proteomes" id="UP000001554">
    <property type="component" value="Chromosome 6"/>
</dbReference>
<organism evidence="7 8">
    <name type="scientific">Branchiostoma floridae</name>
    <name type="common">Florida lancelet</name>
    <name type="synonym">Amphioxus</name>
    <dbReference type="NCBI Taxonomy" id="7739"/>
    <lineage>
        <taxon>Eukaryota</taxon>
        <taxon>Metazoa</taxon>
        <taxon>Chordata</taxon>
        <taxon>Cephalochordata</taxon>
        <taxon>Leptocardii</taxon>
        <taxon>Amphioxiformes</taxon>
        <taxon>Branchiostomatidae</taxon>
        <taxon>Branchiostoma</taxon>
    </lineage>
</organism>
<dbReference type="InterPro" id="IPR001969">
    <property type="entry name" value="Aspartic_peptidase_AS"/>
</dbReference>
<dbReference type="SUPFAM" id="SSF47353">
    <property type="entry name" value="Retrovirus capsid dimerization domain-like"/>
    <property type="match status" value="1"/>
</dbReference>
<dbReference type="InterPro" id="IPR038269">
    <property type="entry name" value="SCAN_sf"/>
</dbReference>
<dbReference type="GeneID" id="118417430"/>
<gene>
    <name evidence="8" type="primary">LOC118417430</name>
</gene>
<dbReference type="OrthoDB" id="10051775at2759"/>
<keyword evidence="1" id="KW-0378">Hydrolase</keyword>
<evidence type="ECO:0000259" key="5">
    <source>
        <dbReference type="PROSITE" id="PS50175"/>
    </source>
</evidence>
<feature type="region of interest" description="Disordered" evidence="3">
    <location>
        <begin position="335"/>
        <end position="366"/>
    </location>
</feature>
<name>A0A9J7LBH7_BRAFL</name>
<reference evidence="8" key="2">
    <citation type="submission" date="2025-08" db="UniProtKB">
        <authorList>
            <consortium name="RefSeq"/>
        </authorList>
    </citation>
    <scope>IDENTIFICATION</scope>
    <source>
        <strain evidence="8">S238N-H82</strain>
        <tissue evidence="8">Testes</tissue>
    </source>
</reference>
<feature type="compositionally biased region" description="Basic and acidic residues" evidence="3">
    <location>
        <begin position="551"/>
        <end position="560"/>
    </location>
</feature>
<dbReference type="InterPro" id="IPR003309">
    <property type="entry name" value="SCAN_dom"/>
</dbReference>
<keyword evidence="7" id="KW-1185">Reference proteome</keyword>
<dbReference type="InterPro" id="IPR036875">
    <property type="entry name" value="Znf_CCHC_sf"/>
</dbReference>
<evidence type="ECO:0000256" key="1">
    <source>
        <dbReference type="ARBA" id="ARBA00022801"/>
    </source>
</evidence>
<dbReference type="SUPFAM" id="SSF57756">
    <property type="entry name" value="Retrovirus zinc finger-like domains"/>
    <property type="match status" value="1"/>
</dbReference>
<evidence type="ECO:0000259" key="6">
    <source>
        <dbReference type="PROSITE" id="PS50804"/>
    </source>
</evidence>
<dbReference type="SMART" id="SM00343">
    <property type="entry name" value="ZnF_C2HC"/>
    <property type="match status" value="1"/>
</dbReference>
<evidence type="ECO:0000259" key="4">
    <source>
        <dbReference type="PROSITE" id="PS50158"/>
    </source>
</evidence>
<dbReference type="Pfam" id="PF13650">
    <property type="entry name" value="Asp_protease_2"/>
    <property type="match status" value="1"/>
</dbReference>
<sequence length="673" mass="76841">MDQLMEAGEKLGLSGSELRQFVQEQQALEREERAKEREVQKMRLEAEEREKEREAEKRKLEAAEREKEREAEEREKEREAEKRRLEAAEREKEREAEEREKEREAEKRRLEAAEREKEREAEERERAREAEERQKEADRRHQLEMKRIERELAAAGPIAEPVGQARAKAPKLPSFQDGVDDLDAYLLRFERFAASNKWPEDQWAPNLSALLSGEALKAYSRLPGHEARIYRTVKKALMERYNLTEDGFREKFRNNKPEAGESPQQFIVRLENYLERWLELSDSTKSYESLKNLFVKEQFMDACPRDLAVHLRERGSASLEELAEMAKHFLNAHRRELGKKEEEEKNSKPAQGRGRPQPGPTSGAGTCYHCGDPSHFIRDCPMLKQEAQPSGASSFFGEMKTGSPPAAFIVRGQVDGTAVPLLLDTGSTHTLIRESLVDARKVRLDNQGGITCIHGEERRHPSARVEIRVGHRSYRVNAKVIPNLPRPAIVGRDVPHLAELVELCASGKQEPSVTPTAETREFNRKPRTAWGWEKVSTGNGPVSGRHGGKSRGFDKQDRSYGGDQGFKSSVRGYNGRGRSYGGGERDLGSRYGDAHRRGLAARPKLRLAARTIPVESPPPLSHGNSRRDIYGDAKPVDTAAREREIEEKLAQQKMWREERELLQSWCLQPCIVE</sequence>
<dbReference type="PROSITE" id="PS50804">
    <property type="entry name" value="SCAN_BOX"/>
    <property type="match status" value="1"/>
</dbReference>